<dbReference type="InterPro" id="IPR002711">
    <property type="entry name" value="HNH"/>
</dbReference>
<accession>A0A0P9D905</accession>
<reference evidence="2 3" key="1">
    <citation type="submission" date="2015-09" db="EMBL/GenBank/DDBJ databases">
        <title>Draft genome sequence of Kouleothrix aurantiaca JCM 19913.</title>
        <authorList>
            <person name="Hemp J."/>
        </authorList>
    </citation>
    <scope>NUCLEOTIDE SEQUENCE [LARGE SCALE GENOMIC DNA]</scope>
    <source>
        <strain evidence="2 3">COM-B</strain>
    </source>
</reference>
<dbReference type="EMBL" id="LJCR01002267">
    <property type="protein sequence ID" value="KPV48984.1"/>
    <property type="molecule type" value="Genomic_DNA"/>
</dbReference>
<dbReference type="InterPro" id="IPR003615">
    <property type="entry name" value="HNH_nuc"/>
</dbReference>
<dbReference type="Pfam" id="PF01844">
    <property type="entry name" value="HNH"/>
    <property type="match status" value="1"/>
</dbReference>
<dbReference type="CDD" id="cd00085">
    <property type="entry name" value="HNHc"/>
    <property type="match status" value="1"/>
</dbReference>
<sequence>APPLALDVVHIDHRIPLARGGTNELSNLRTPCRRCHVLRADHTHQGMVAQALRDGIIPPNWRALVWDDAPAHTDDDSHKPGEP</sequence>
<feature type="domain" description="HNH" evidence="1">
    <location>
        <begin position="9"/>
        <end position="37"/>
    </location>
</feature>
<gene>
    <name evidence="2" type="ORF">SE17_35140</name>
</gene>
<evidence type="ECO:0000313" key="2">
    <source>
        <dbReference type="EMBL" id="KPV48984.1"/>
    </source>
</evidence>
<feature type="non-terminal residue" evidence="2">
    <location>
        <position position="1"/>
    </location>
</feature>
<keyword evidence="3" id="KW-1185">Reference proteome</keyword>
<proteinExistence type="predicted"/>
<comment type="caution">
    <text evidence="2">The sequence shown here is derived from an EMBL/GenBank/DDBJ whole genome shotgun (WGS) entry which is preliminary data.</text>
</comment>
<name>A0A0P9D905_9CHLR</name>
<dbReference type="Gene3D" id="1.10.30.50">
    <property type="match status" value="1"/>
</dbReference>
<dbReference type="GO" id="GO:0004519">
    <property type="term" value="F:endonuclease activity"/>
    <property type="evidence" value="ECO:0007669"/>
    <property type="project" value="InterPro"/>
</dbReference>
<dbReference type="GO" id="GO:0008270">
    <property type="term" value="F:zinc ion binding"/>
    <property type="evidence" value="ECO:0007669"/>
    <property type="project" value="InterPro"/>
</dbReference>
<protein>
    <recommendedName>
        <fullName evidence="1">HNH domain-containing protein</fullName>
    </recommendedName>
</protein>
<evidence type="ECO:0000259" key="1">
    <source>
        <dbReference type="Pfam" id="PF01844"/>
    </source>
</evidence>
<dbReference type="AlphaFoldDB" id="A0A0P9D905"/>
<dbReference type="GO" id="GO:0003676">
    <property type="term" value="F:nucleic acid binding"/>
    <property type="evidence" value="ECO:0007669"/>
    <property type="project" value="InterPro"/>
</dbReference>
<organism evidence="2 3">
    <name type="scientific">Kouleothrix aurantiaca</name>
    <dbReference type="NCBI Taxonomy" id="186479"/>
    <lineage>
        <taxon>Bacteria</taxon>
        <taxon>Bacillati</taxon>
        <taxon>Chloroflexota</taxon>
        <taxon>Chloroflexia</taxon>
        <taxon>Chloroflexales</taxon>
        <taxon>Roseiflexineae</taxon>
        <taxon>Roseiflexaceae</taxon>
        <taxon>Kouleothrix</taxon>
    </lineage>
</organism>
<evidence type="ECO:0000313" key="3">
    <source>
        <dbReference type="Proteomes" id="UP000050509"/>
    </source>
</evidence>
<dbReference type="Proteomes" id="UP000050509">
    <property type="component" value="Unassembled WGS sequence"/>
</dbReference>